<keyword evidence="14" id="KW-0472">Membrane</keyword>
<dbReference type="AlphaFoldDB" id="A0A939GAX8"/>
<feature type="domain" description="HTH araC/xylS-type" evidence="15">
    <location>
        <begin position="877"/>
        <end position="976"/>
    </location>
</feature>
<comment type="catalytic activity">
    <reaction evidence="1">
        <text>ATP + protein L-histidine = ADP + protein N-phospho-L-histidine.</text>
        <dbReference type="EC" id="2.7.13.3"/>
    </reaction>
</comment>
<keyword evidence="11" id="KW-0804">Transcription</keyword>
<keyword evidence="19" id="KW-1185">Reference proteome</keyword>
<dbReference type="CDD" id="cd16922">
    <property type="entry name" value="HATPase_EvgS-ArcB-TorS-like"/>
    <property type="match status" value="1"/>
</dbReference>
<feature type="transmembrane region" description="Helical" evidence="14">
    <location>
        <begin position="198"/>
        <end position="223"/>
    </location>
</feature>
<dbReference type="SUPFAM" id="SSF46689">
    <property type="entry name" value="Homeodomain-like"/>
    <property type="match status" value="1"/>
</dbReference>
<keyword evidence="14" id="KW-0812">Transmembrane</keyword>
<dbReference type="SMART" id="SM00387">
    <property type="entry name" value="HATPase_c"/>
    <property type="match status" value="1"/>
</dbReference>
<dbReference type="PROSITE" id="PS50109">
    <property type="entry name" value="HIS_KIN"/>
    <property type="match status" value="1"/>
</dbReference>
<dbReference type="InterPro" id="IPR011623">
    <property type="entry name" value="7TMR_DISM_rcpt_extracell_dom1"/>
</dbReference>
<feature type="transmembrane region" description="Helical" evidence="14">
    <location>
        <begin position="318"/>
        <end position="338"/>
    </location>
</feature>
<dbReference type="SUPFAM" id="SSF52172">
    <property type="entry name" value="CheY-like"/>
    <property type="match status" value="1"/>
</dbReference>
<evidence type="ECO:0000313" key="18">
    <source>
        <dbReference type="EMBL" id="MBO0933018.1"/>
    </source>
</evidence>
<dbReference type="PROSITE" id="PS50110">
    <property type="entry name" value="RESPONSE_REGULATORY"/>
    <property type="match status" value="1"/>
</dbReference>
<organism evidence="18 19">
    <name type="scientific">Fibrella aquatilis</name>
    <dbReference type="NCBI Taxonomy" id="2817059"/>
    <lineage>
        <taxon>Bacteria</taxon>
        <taxon>Pseudomonadati</taxon>
        <taxon>Bacteroidota</taxon>
        <taxon>Cytophagia</taxon>
        <taxon>Cytophagales</taxon>
        <taxon>Spirosomataceae</taxon>
        <taxon>Fibrella</taxon>
    </lineage>
</organism>
<dbReference type="GO" id="GO:0003700">
    <property type="term" value="F:DNA-binding transcription factor activity"/>
    <property type="evidence" value="ECO:0007669"/>
    <property type="project" value="InterPro"/>
</dbReference>
<dbReference type="Pfam" id="PF07695">
    <property type="entry name" value="7TMR-DISM_7TM"/>
    <property type="match status" value="1"/>
</dbReference>
<dbReference type="GO" id="GO:0000155">
    <property type="term" value="F:phosphorelay sensor kinase activity"/>
    <property type="evidence" value="ECO:0007669"/>
    <property type="project" value="InterPro"/>
</dbReference>
<dbReference type="RefSeq" id="WP_207336985.1">
    <property type="nucleotide sequence ID" value="NZ_JAFMYU010000016.1"/>
</dbReference>
<evidence type="ECO:0000256" key="13">
    <source>
        <dbReference type="SAM" id="Coils"/>
    </source>
</evidence>
<feature type="transmembrane region" description="Helical" evidence="14">
    <location>
        <begin position="230"/>
        <end position="248"/>
    </location>
</feature>
<dbReference type="SMART" id="SM00448">
    <property type="entry name" value="REC"/>
    <property type="match status" value="1"/>
</dbReference>
<feature type="transmembrane region" description="Helical" evidence="14">
    <location>
        <begin position="345"/>
        <end position="366"/>
    </location>
</feature>
<feature type="coiled-coil region" evidence="13">
    <location>
        <begin position="396"/>
        <end position="459"/>
    </location>
</feature>
<keyword evidence="9" id="KW-0805">Transcription regulation</keyword>
<feature type="transmembrane region" description="Helical" evidence="14">
    <location>
        <begin position="294"/>
        <end position="312"/>
    </location>
</feature>
<dbReference type="SMART" id="SM00388">
    <property type="entry name" value="HisKA"/>
    <property type="match status" value="1"/>
</dbReference>
<dbReference type="Pfam" id="PF02518">
    <property type="entry name" value="HATPase_c"/>
    <property type="match status" value="1"/>
</dbReference>
<dbReference type="Gene3D" id="3.30.565.10">
    <property type="entry name" value="Histidine kinase-like ATPase, C-terminal domain"/>
    <property type="match status" value="1"/>
</dbReference>
<dbReference type="Gene3D" id="2.60.120.260">
    <property type="entry name" value="Galactose-binding domain-like"/>
    <property type="match status" value="1"/>
</dbReference>
<evidence type="ECO:0000256" key="4">
    <source>
        <dbReference type="ARBA" id="ARBA00022679"/>
    </source>
</evidence>
<evidence type="ECO:0000256" key="9">
    <source>
        <dbReference type="ARBA" id="ARBA00023015"/>
    </source>
</evidence>
<dbReference type="PROSITE" id="PS00041">
    <property type="entry name" value="HTH_ARAC_FAMILY_1"/>
    <property type="match status" value="1"/>
</dbReference>
<keyword evidence="4" id="KW-0808">Transferase</keyword>
<protein>
    <recommendedName>
        <fullName evidence="2">histidine kinase</fullName>
        <ecNumber evidence="2">2.7.13.3</ecNumber>
    </recommendedName>
</protein>
<evidence type="ECO:0000256" key="3">
    <source>
        <dbReference type="ARBA" id="ARBA00022553"/>
    </source>
</evidence>
<dbReference type="InterPro" id="IPR036890">
    <property type="entry name" value="HATPase_C_sf"/>
</dbReference>
<evidence type="ECO:0000256" key="12">
    <source>
        <dbReference type="PROSITE-ProRule" id="PRU00169"/>
    </source>
</evidence>
<keyword evidence="10" id="KW-0238">DNA-binding</keyword>
<dbReference type="Gene3D" id="1.10.287.130">
    <property type="match status" value="1"/>
</dbReference>
<dbReference type="CDD" id="cd00082">
    <property type="entry name" value="HisKA"/>
    <property type="match status" value="1"/>
</dbReference>
<dbReference type="FunFam" id="1.10.287.130:FF:000045">
    <property type="entry name" value="Two-component system sensor histidine kinase/response regulator"/>
    <property type="match status" value="1"/>
</dbReference>
<dbReference type="Gene3D" id="1.10.10.60">
    <property type="entry name" value="Homeodomain-like"/>
    <property type="match status" value="1"/>
</dbReference>
<proteinExistence type="predicted"/>
<keyword evidence="8" id="KW-0902">Two-component regulatory system</keyword>
<comment type="caution">
    <text evidence="18">The sequence shown here is derived from an EMBL/GenBank/DDBJ whole genome shotgun (WGS) entry which is preliminary data.</text>
</comment>
<dbReference type="InterPro" id="IPR005467">
    <property type="entry name" value="His_kinase_dom"/>
</dbReference>
<dbReference type="EC" id="2.7.13.3" evidence="2"/>
<dbReference type="InterPro" id="IPR018060">
    <property type="entry name" value="HTH_AraC"/>
</dbReference>
<evidence type="ECO:0000256" key="14">
    <source>
        <dbReference type="SAM" id="Phobius"/>
    </source>
</evidence>
<dbReference type="InterPro" id="IPR018062">
    <property type="entry name" value="HTH_AraC-typ_CS"/>
</dbReference>
<dbReference type="FunFam" id="3.30.565.10:FF:000037">
    <property type="entry name" value="Hybrid sensor histidine kinase/response regulator"/>
    <property type="match status" value="1"/>
</dbReference>
<dbReference type="Pfam" id="PF00512">
    <property type="entry name" value="HisKA"/>
    <property type="match status" value="1"/>
</dbReference>
<evidence type="ECO:0000256" key="7">
    <source>
        <dbReference type="ARBA" id="ARBA00022840"/>
    </source>
</evidence>
<dbReference type="GO" id="GO:0005524">
    <property type="term" value="F:ATP binding"/>
    <property type="evidence" value="ECO:0007669"/>
    <property type="project" value="UniProtKB-KW"/>
</dbReference>
<dbReference type="Proteomes" id="UP000664795">
    <property type="component" value="Unassembled WGS sequence"/>
</dbReference>
<dbReference type="InterPro" id="IPR009057">
    <property type="entry name" value="Homeodomain-like_sf"/>
</dbReference>
<dbReference type="EMBL" id="JAFMYU010000016">
    <property type="protein sequence ID" value="MBO0933018.1"/>
    <property type="molecule type" value="Genomic_DNA"/>
</dbReference>
<dbReference type="SUPFAM" id="SSF49785">
    <property type="entry name" value="Galactose-binding domain-like"/>
    <property type="match status" value="1"/>
</dbReference>
<dbReference type="InterPro" id="IPR004358">
    <property type="entry name" value="Sig_transdc_His_kin-like_C"/>
</dbReference>
<dbReference type="Gene3D" id="3.40.50.2300">
    <property type="match status" value="1"/>
</dbReference>
<reference evidence="18 19" key="1">
    <citation type="submission" date="2021-03" db="EMBL/GenBank/DDBJ databases">
        <title>Fibrella sp. HMF5036 genome sequencing and assembly.</title>
        <authorList>
            <person name="Kang H."/>
            <person name="Kim H."/>
            <person name="Bae S."/>
            <person name="Joh K."/>
        </authorList>
    </citation>
    <scope>NUCLEOTIDE SEQUENCE [LARGE SCALE GENOMIC DNA]</scope>
    <source>
        <strain evidence="18 19">HMF5036</strain>
    </source>
</reference>
<dbReference type="InterPro" id="IPR036097">
    <property type="entry name" value="HisK_dim/P_sf"/>
</dbReference>
<dbReference type="InterPro" id="IPR008979">
    <property type="entry name" value="Galactose-bd-like_sf"/>
</dbReference>
<dbReference type="Pfam" id="PF12833">
    <property type="entry name" value="HTH_18"/>
    <property type="match status" value="1"/>
</dbReference>
<evidence type="ECO:0000256" key="8">
    <source>
        <dbReference type="ARBA" id="ARBA00023012"/>
    </source>
</evidence>
<feature type="domain" description="Histidine kinase" evidence="16">
    <location>
        <begin position="469"/>
        <end position="686"/>
    </location>
</feature>
<dbReference type="InterPro" id="IPR003594">
    <property type="entry name" value="HATPase_dom"/>
</dbReference>
<keyword evidence="3 12" id="KW-0597">Phosphoprotein</keyword>
<evidence type="ECO:0000259" key="15">
    <source>
        <dbReference type="PROSITE" id="PS01124"/>
    </source>
</evidence>
<dbReference type="PRINTS" id="PR00344">
    <property type="entry name" value="BCTRLSENSOR"/>
</dbReference>
<evidence type="ECO:0000256" key="2">
    <source>
        <dbReference type="ARBA" id="ARBA00012438"/>
    </source>
</evidence>
<dbReference type="PANTHER" id="PTHR43547:SF2">
    <property type="entry name" value="HYBRID SIGNAL TRANSDUCTION HISTIDINE KINASE C"/>
    <property type="match status" value="1"/>
</dbReference>
<dbReference type="SMART" id="SM00342">
    <property type="entry name" value="HTH_ARAC"/>
    <property type="match status" value="1"/>
</dbReference>
<dbReference type="InterPro" id="IPR011006">
    <property type="entry name" value="CheY-like_superfamily"/>
</dbReference>
<evidence type="ECO:0000256" key="5">
    <source>
        <dbReference type="ARBA" id="ARBA00022741"/>
    </source>
</evidence>
<feature type="transmembrane region" description="Helical" evidence="14">
    <location>
        <begin position="260"/>
        <end position="282"/>
    </location>
</feature>
<sequence>MKRLLALLLLLLVAFSGVWARPKPLRLTLDSLQRDFTGYALAPQPWQFRAGDDPRWASPTTDDRDWLPYRTGFSRDEAPPGWKGIGWFRLHVTIDSLPADSLLSLRLDHLGASEVFLDGQKIGGFGKIGSSSATGIDHYPNYEPITFRLSRAGSHLLAVRMATRRPYVSRWAQYPQGFLSWLAPTRHMTTYVVQMTRIWGINVALVFVPGLFGLLHLFLFLFYPARRSNLYYSLWLATHVIGSVCVYCDRQATSPLAIQYFAYCFWLSNIGTALASVVFIYSIRSPKAPRQLRIFYALALLLVGIVLLVRWINPVPVVFGFILLCLLEVIRVVGWAMLRRQPGVWLIGLGLLAVGVAIFIGASDVLGIWSTNPLGQNLFLTFFFLTLPLCTSLYLAQDFAQTSRNLEHQLRQVEELSAQTREQEAEKLRIVAGQNEQLEQTVLERTDQLQRQADQLREMDRVKSRFFTNLTHEFRTPLTLMLGPAEQILTQTQEPGTRKQAGLLHRNAERLLRLINQLLDLSKLEAGKLALTTAPGDLVALVRGTFGSFDSLAQQRGITLRFETGPECLMIDLDRDKLEKILTNLFSNALKFTSAGGTVSVGLSLPEADWVELTVQDTGVGIPTAKLPYVYDRFYQVDASDTREQEGTGIGLALTKELVDLHGGTIHISSEEGVGTTVMVRLPTTAVETGPQQNTLPDPTGLSAERQDFASLPNLVEAAAKASAEDPLILLVEDNDDVRLFIRSSLDNHYHVIEAADGEEGVRLARQHVPDLVITDLMMPKLNGYEVCATLKADERTSHIPVLMLTAKADLDSKLEGLKTGADSYLAKPFNGRELLAQLASLIQNRRQLRDYYTRTGNGLWPTEATTLPSMEQVFLNRVRAAIETHLADEQYSLDRLSDDVGMSRTQLHRKLKALTNQSPGDLLRLARLQHAHDLLRANVGTVAEVAYQVGFGNPANFATSFSRHFGYAPSEVKKRIAT</sequence>
<feature type="domain" description="Response regulatory" evidence="17">
    <location>
        <begin position="728"/>
        <end position="843"/>
    </location>
</feature>
<keyword evidence="6" id="KW-0418">Kinase</keyword>
<dbReference type="SUPFAM" id="SSF47384">
    <property type="entry name" value="Homodimeric domain of signal transducing histidine kinase"/>
    <property type="match status" value="1"/>
</dbReference>
<evidence type="ECO:0000313" key="19">
    <source>
        <dbReference type="Proteomes" id="UP000664795"/>
    </source>
</evidence>
<keyword evidence="14" id="KW-1133">Transmembrane helix</keyword>
<evidence type="ECO:0000259" key="17">
    <source>
        <dbReference type="PROSITE" id="PS50110"/>
    </source>
</evidence>
<accession>A0A939GAX8</accession>
<keyword evidence="7" id="KW-0067">ATP-binding</keyword>
<gene>
    <name evidence="18" type="ORF">J2I48_18560</name>
</gene>
<dbReference type="SUPFAM" id="SSF55874">
    <property type="entry name" value="ATPase domain of HSP90 chaperone/DNA topoisomerase II/histidine kinase"/>
    <property type="match status" value="1"/>
</dbReference>
<dbReference type="PROSITE" id="PS01124">
    <property type="entry name" value="HTH_ARAC_FAMILY_2"/>
    <property type="match status" value="1"/>
</dbReference>
<feature type="transmembrane region" description="Helical" evidence="14">
    <location>
        <begin position="378"/>
        <end position="396"/>
    </location>
</feature>
<evidence type="ECO:0000256" key="11">
    <source>
        <dbReference type="ARBA" id="ARBA00023163"/>
    </source>
</evidence>
<feature type="modified residue" description="4-aspartylphosphate" evidence="12">
    <location>
        <position position="776"/>
    </location>
</feature>
<dbReference type="GO" id="GO:0043565">
    <property type="term" value="F:sequence-specific DNA binding"/>
    <property type="evidence" value="ECO:0007669"/>
    <property type="project" value="InterPro"/>
</dbReference>
<evidence type="ECO:0000259" key="16">
    <source>
        <dbReference type="PROSITE" id="PS50109"/>
    </source>
</evidence>
<dbReference type="InterPro" id="IPR003661">
    <property type="entry name" value="HisK_dim/P_dom"/>
</dbReference>
<dbReference type="PANTHER" id="PTHR43547">
    <property type="entry name" value="TWO-COMPONENT HISTIDINE KINASE"/>
    <property type="match status" value="1"/>
</dbReference>
<name>A0A939GAX8_9BACT</name>
<dbReference type="InterPro" id="IPR001789">
    <property type="entry name" value="Sig_transdc_resp-reg_receiver"/>
</dbReference>
<dbReference type="CDD" id="cd17574">
    <property type="entry name" value="REC_OmpR"/>
    <property type="match status" value="1"/>
</dbReference>
<evidence type="ECO:0000256" key="1">
    <source>
        <dbReference type="ARBA" id="ARBA00000085"/>
    </source>
</evidence>
<keyword evidence="5" id="KW-0547">Nucleotide-binding</keyword>
<evidence type="ECO:0000256" key="6">
    <source>
        <dbReference type="ARBA" id="ARBA00022777"/>
    </source>
</evidence>
<keyword evidence="13" id="KW-0175">Coiled coil</keyword>
<dbReference type="Pfam" id="PF00072">
    <property type="entry name" value="Response_reg"/>
    <property type="match status" value="1"/>
</dbReference>
<evidence type="ECO:0000256" key="10">
    <source>
        <dbReference type="ARBA" id="ARBA00023125"/>
    </source>
</evidence>